<dbReference type="OrthoDB" id="5984203at2759"/>
<gene>
    <name evidence="1" type="ORF">PACLA_8A044653</name>
</gene>
<organism evidence="1 2">
    <name type="scientific">Paramuricea clavata</name>
    <name type="common">Red gorgonian</name>
    <name type="synonym">Violescent sea-whip</name>
    <dbReference type="NCBI Taxonomy" id="317549"/>
    <lineage>
        <taxon>Eukaryota</taxon>
        <taxon>Metazoa</taxon>
        <taxon>Cnidaria</taxon>
        <taxon>Anthozoa</taxon>
        <taxon>Octocorallia</taxon>
        <taxon>Malacalcyonacea</taxon>
        <taxon>Plexauridae</taxon>
        <taxon>Paramuricea</taxon>
    </lineage>
</organism>
<dbReference type="AlphaFoldDB" id="A0A6S7FXB5"/>
<keyword evidence="2" id="KW-1185">Reference proteome</keyword>
<dbReference type="EMBL" id="CACRXK020000297">
    <property type="protein sequence ID" value="CAB3980516.1"/>
    <property type="molecule type" value="Genomic_DNA"/>
</dbReference>
<name>A0A6S7FXB5_PARCT</name>
<evidence type="ECO:0000313" key="2">
    <source>
        <dbReference type="Proteomes" id="UP001152795"/>
    </source>
</evidence>
<dbReference type="Proteomes" id="UP001152795">
    <property type="component" value="Unassembled WGS sequence"/>
</dbReference>
<accession>A0A6S7FXB5</accession>
<sequence length="305" mass="35332">MLRTGKGYLFFQKEIQAIKNLITATRNLIASQKEHYLEDPTYIYKRRKYSTPTSPTLSKSRPRDSASIFVKHTKAFLNIPEKITMDTLEEILDPLENEINLYEVPTERSYSWLDGNLKADLAAIRLVGAKVLKLWTREEVGETGWKKLVRKPICWYKETVLRYAEMTDTVEVEFETEKGVVYNYLVEKEVNANRLKLAKDTSRNIKDYEEIFQIGAFRSEFATETAVAFIVDSLLVNLDKNLINGMVLVDYKKAFDMVDHSILLHKLGAYHLNQSSLDLFKSYLSDRKHYVNFKGQSSTTKVITE</sequence>
<comment type="caution">
    <text evidence="1">The sequence shown here is derived from an EMBL/GenBank/DDBJ whole genome shotgun (WGS) entry which is preliminary data.</text>
</comment>
<evidence type="ECO:0000313" key="1">
    <source>
        <dbReference type="EMBL" id="CAB3980516.1"/>
    </source>
</evidence>
<reference evidence="1" key="1">
    <citation type="submission" date="2020-04" db="EMBL/GenBank/DDBJ databases">
        <authorList>
            <person name="Alioto T."/>
            <person name="Alioto T."/>
            <person name="Gomez Garrido J."/>
        </authorList>
    </citation>
    <scope>NUCLEOTIDE SEQUENCE</scope>
    <source>
        <strain evidence="1">A484AB</strain>
    </source>
</reference>
<protein>
    <submittedName>
        <fullName evidence="1">Uncharacterized protein</fullName>
    </submittedName>
</protein>
<dbReference type="PANTHER" id="PTHR33332">
    <property type="entry name" value="REVERSE TRANSCRIPTASE DOMAIN-CONTAINING PROTEIN"/>
    <property type="match status" value="1"/>
</dbReference>
<proteinExistence type="predicted"/>